<dbReference type="OrthoDB" id="8300278at2759"/>
<evidence type="ECO:0000313" key="2">
    <source>
        <dbReference type="Proteomes" id="UP000188268"/>
    </source>
</evidence>
<evidence type="ECO:0000313" key="1">
    <source>
        <dbReference type="EMBL" id="OMO71098.1"/>
    </source>
</evidence>
<comment type="caution">
    <text evidence="1">The sequence shown here is derived from an EMBL/GenBank/DDBJ whole genome shotgun (WGS) entry which is preliminary data.</text>
</comment>
<organism evidence="1 2">
    <name type="scientific">Corchorus capsularis</name>
    <name type="common">Jute</name>
    <dbReference type="NCBI Taxonomy" id="210143"/>
    <lineage>
        <taxon>Eukaryota</taxon>
        <taxon>Viridiplantae</taxon>
        <taxon>Streptophyta</taxon>
        <taxon>Embryophyta</taxon>
        <taxon>Tracheophyta</taxon>
        <taxon>Spermatophyta</taxon>
        <taxon>Magnoliopsida</taxon>
        <taxon>eudicotyledons</taxon>
        <taxon>Gunneridae</taxon>
        <taxon>Pentapetalae</taxon>
        <taxon>rosids</taxon>
        <taxon>malvids</taxon>
        <taxon>Malvales</taxon>
        <taxon>Malvaceae</taxon>
        <taxon>Grewioideae</taxon>
        <taxon>Apeibeae</taxon>
        <taxon>Corchorus</taxon>
    </lineage>
</organism>
<reference evidence="1 2" key="1">
    <citation type="submission" date="2013-09" db="EMBL/GenBank/DDBJ databases">
        <title>Corchorus capsularis genome sequencing.</title>
        <authorList>
            <person name="Alam M."/>
            <person name="Haque M.S."/>
            <person name="Islam M.S."/>
            <person name="Emdad E.M."/>
            <person name="Islam M.M."/>
            <person name="Ahmed B."/>
            <person name="Halim A."/>
            <person name="Hossen Q.M.M."/>
            <person name="Hossain M.Z."/>
            <person name="Ahmed R."/>
            <person name="Khan M.M."/>
            <person name="Islam R."/>
            <person name="Rashid M.M."/>
            <person name="Khan S.A."/>
            <person name="Rahman M.S."/>
            <person name="Alam M."/>
        </authorList>
    </citation>
    <scope>NUCLEOTIDE SEQUENCE [LARGE SCALE GENOMIC DNA]</scope>
    <source>
        <strain evidence="2">cv. CVL-1</strain>
        <tissue evidence="1">Whole seedling</tissue>
    </source>
</reference>
<dbReference type="EMBL" id="AWWV01011706">
    <property type="protein sequence ID" value="OMO71098.1"/>
    <property type="molecule type" value="Genomic_DNA"/>
</dbReference>
<gene>
    <name evidence="1" type="ORF">CCACVL1_18443</name>
</gene>
<dbReference type="Proteomes" id="UP000188268">
    <property type="component" value="Unassembled WGS sequence"/>
</dbReference>
<dbReference type="Gene3D" id="1.10.150.120">
    <property type="entry name" value="[2Fe-2S]-binding domain"/>
    <property type="match status" value="1"/>
</dbReference>
<proteinExistence type="predicted"/>
<dbReference type="InterPro" id="IPR036884">
    <property type="entry name" value="2Fe-2S-bd_dom_sf"/>
</dbReference>
<dbReference type="STRING" id="210143.A0A1R3HLB9"/>
<protein>
    <submittedName>
        <fullName evidence="1">[2Fe-2S]-binding protein</fullName>
    </submittedName>
</protein>
<dbReference type="AlphaFoldDB" id="A0A1R3HLB9"/>
<sequence length="71" mass="7887">MASTLFKKDSLVSMLPNVAFVLLEYVFLFSTLVNADKKTNRPPEPRPGFSKLTVFEAEKAIAGNLCRCTGY</sequence>
<keyword evidence="2" id="KW-1185">Reference proteome</keyword>
<accession>A0A1R3HLB9</accession>
<dbReference type="Gramene" id="OMO71098">
    <property type="protein sequence ID" value="OMO71098"/>
    <property type="gene ID" value="CCACVL1_18443"/>
</dbReference>
<name>A0A1R3HLB9_COCAP</name>
<dbReference type="SUPFAM" id="SSF47741">
    <property type="entry name" value="CO dehydrogenase ISP C-domain like"/>
    <property type="match status" value="1"/>
</dbReference>